<proteinExistence type="predicted"/>
<dbReference type="InterPro" id="IPR025326">
    <property type="entry name" value="DUF4232"/>
</dbReference>
<dbReference type="OrthoDB" id="5175658at2"/>
<evidence type="ECO:0000256" key="1">
    <source>
        <dbReference type="SAM" id="Phobius"/>
    </source>
</evidence>
<dbReference type="RefSeq" id="WP_074261553.1">
    <property type="nucleotide sequence ID" value="NZ_FSRJ01000004.1"/>
</dbReference>
<keyword evidence="1" id="KW-0812">Transmembrane</keyword>
<evidence type="ECO:0000259" key="2">
    <source>
        <dbReference type="Pfam" id="PF14016"/>
    </source>
</evidence>
<keyword evidence="1" id="KW-1133">Transmembrane helix</keyword>
<feature type="transmembrane region" description="Helical" evidence="1">
    <location>
        <begin position="132"/>
        <end position="151"/>
    </location>
</feature>
<reference evidence="4" key="1">
    <citation type="submission" date="2016-11" db="EMBL/GenBank/DDBJ databases">
        <authorList>
            <person name="Varghese N."/>
            <person name="Submissions S."/>
        </authorList>
    </citation>
    <scope>NUCLEOTIDE SEQUENCE [LARGE SCALE GENOMIC DNA]</scope>
    <source>
        <strain evidence="4">DSM 8595</strain>
    </source>
</reference>
<feature type="transmembrane region" description="Helical" evidence="1">
    <location>
        <begin position="163"/>
        <end position="183"/>
    </location>
</feature>
<protein>
    <recommendedName>
        <fullName evidence="2">DUF4232 domain-containing protein</fullName>
    </recommendedName>
</protein>
<keyword evidence="1" id="KW-0472">Membrane</keyword>
<sequence length="362" mass="37921">MRFVRLVSPALVAVLAWLASDALAWVRLTTDSRQLRVMLGFIAPDTMSRAAEAPWPLGAAAIGTIVVALAATYTAVGVLARPVRGVAGFAAAWFAAVVAGATVVSLPIVALGIAAVIDPLGLGQFAVDPIQAAAYWGLVWGWAPALTAFLLDRGDVPSRRPRRTVAVVCAGIAVVALAAVVVVEPVARAAWHTDLQEQVEEPNDVPEPTVGPPVPEVAPGDWQVDPLWCTDNQLEFAASRPDAAAGARAMTVTATNVSQATCVLEGYPDLAFSEPDTTALEVRIEHGNAMVDRPDEGPVRLEVAPGSNVTAVLGWRAMPTAEDEPAGWLHVAPYHGALRQALPVETDITGGEVVVTAWRVAD</sequence>
<dbReference type="Pfam" id="PF14016">
    <property type="entry name" value="DUF4232"/>
    <property type="match status" value="1"/>
</dbReference>
<name>A0A1N6HTR3_9MICO</name>
<feature type="transmembrane region" description="Helical" evidence="1">
    <location>
        <begin position="92"/>
        <end position="117"/>
    </location>
</feature>
<feature type="domain" description="DUF4232" evidence="2">
    <location>
        <begin position="229"/>
        <end position="359"/>
    </location>
</feature>
<feature type="transmembrane region" description="Helical" evidence="1">
    <location>
        <begin position="57"/>
        <end position="80"/>
    </location>
</feature>
<dbReference type="Proteomes" id="UP000184699">
    <property type="component" value="Unassembled WGS sequence"/>
</dbReference>
<dbReference type="EMBL" id="FSRJ01000004">
    <property type="protein sequence ID" value="SIO23110.1"/>
    <property type="molecule type" value="Genomic_DNA"/>
</dbReference>
<dbReference type="AlphaFoldDB" id="A0A1N6HTR3"/>
<evidence type="ECO:0000313" key="3">
    <source>
        <dbReference type="EMBL" id="SIO23110.1"/>
    </source>
</evidence>
<evidence type="ECO:0000313" key="4">
    <source>
        <dbReference type="Proteomes" id="UP000184699"/>
    </source>
</evidence>
<organism evidence="3 4">
    <name type="scientific">Agromyces cerinus subsp. cerinus</name>
    <dbReference type="NCBI Taxonomy" id="232089"/>
    <lineage>
        <taxon>Bacteria</taxon>
        <taxon>Bacillati</taxon>
        <taxon>Actinomycetota</taxon>
        <taxon>Actinomycetes</taxon>
        <taxon>Micrococcales</taxon>
        <taxon>Microbacteriaceae</taxon>
        <taxon>Agromyces</taxon>
    </lineage>
</organism>
<keyword evidence="4" id="KW-1185">Reference proteome</keyword>
<accession>A0A1N6HTR3</accession>
<gene>
    <name evidence="3" type="ORF">SAMN05443544_3491</name>
</gene>